<reference evidence="6" key="1">
    <citation type="submission" date="2014-01" db="EMBL/GenBank/DDBJ databases">
        <authorList>
            <person name="Aslett M."/>
        </authorList>
    </citation>
    <scope>NUCLEOTIDE SEQUENCE</scope>
</reference>
<dbReference type="GO" id="GO:0000287">
    <property type="term" value="F:magnesium ion binding"/>
    <property type="evidence" value="ECO:0007669"/>
    <property type="project" value="TreeGrafter"/>
</dbReference>
<proteinExistence type="inferred from homology"/>
<organism evidence="6 7">
    <name type="scientific">Trichuris trichiura</name>
    <name type="common">Whipworm</name>
    <name type="synonym">Trichocephalus trichiurus</name>
    <dbReference type="NCBI Taxonomy" id="36087"/>
    <lineage>
        <taxon>Eukaryota</taxon>
        <taxon>Metazoa</taxon>
        <taxon>Ecdysozoa</taxon>
        <taxon>Nematoda</taxon>
        <taxon>Enoplea</taxon>
        <taxon>Dorylaimia</taxon>
        <taxon>Trichinellida</taxon>
        <taxon>Trichuridae</taxon>
        <taxon>Trichuris</taxon>
    </lineage>
</organism>
<evidence type="ECO:0000256" key="2">
    <source>
        <dbReference type="ARBA" id="ARBA00010869"/>
    </source>
</evidence>
<dbReference type="OrthoDB" id="4418812at2759"/>
<keyword evidence="4" id="KW-0456">Lyase</keyword>
<dbReference type="InterPro" id="IPR001926">
    <property type="entry name" value="TrpB-like_PALP"/>
</dbReference>
<evidence type="ECO:0000259" key="5">
    <source>
        <dbReference type="Pfam" id="PF00291"/>
    </source>
</evidence>
<evidence type="ECO:0000256" key="4">
    <source>
        <dbReference type="ARBA" id="ARBA00023239"/>
    </source>
</evidence>
<evidence type="ECO:0000313" key="6">
    <source>
        <dbReference type="EMBL" id="CDW52397.1"/>
    </source>
</evidence>
<dbReference type="EMBL" id="HG805821">
    <property type="protein sequence ID" value="CDW52397.1"/>
    <property type="molecule type" value="Genomic_DNA"/>
</dbReference>
<evidence type="ECO:0000256" key="1">
    <source>
        <dbReference type="ARBA" id="ARBA00001933"/>
    </source>
</evidence>
<comment type="similarity">
    <text evidence="2">Belongs to the serine/threonine dehydratase family.</text>
</comment>
<dbReference type="GO" id="GO:0030170">
    <property type="term" value="F:pyridoxal phosphate binding"/>
    <property type="evidence" value="ECO:0007669"/>
    <property type="project" value="TreeGrafter"/>
</dbReference>
<evidence type="ECO:0000313" key="7">
    <source>
        <dbReference type="Proteomes" id="UP000030665"/>
    </source>
</evidence>
<sequence length="311" mass="33454">MSTLVSKQDMVDAYERIEDSIHRTPVFTSHDLNMLAGRELFFKAENMQKTGSFKITHSSGNHAQALAYATKKCGIKCTLVCPSNTARAKIEASKLYGAELVFCAPTMPARIRTCNAISTNTGASLVHSHDDLDVIAGQGTVALEFLDQVKGLDAIFVQTGGGGLAAGVASWVKAVRPSCKVFCVEPYGKELAKSLSVGVPCWPNPPQVVNTIADGLRVQRLGEQTFPIVLAKCEQEVFTVTDTQIVAAMRLIYERMKLVVEPSGAVGLAAAMSQQAFNLPPEIRRIGIILSGGNQDLDKLPWCTPTEANAD</sequence>
<feature type="domain" description="Tryptophan synthase beta chain-like PALP" evidence="5">
    <location>
        <begin position="55"/>
        <end position="292"/>
    </location>
</feature>
<dbReference type="Pfam" id="PF00291">
    <property type="entry name" value="PALP"/>
    <property type="match status" value="1"/>
</dbReference>
<protein>
    <submittedName>
        <fullName evidence="6">PALP domain containing protein</fullName>
    </submittedName>
</protein>
<dbReference type="STRING" id="36087.A0A077YWH6"/>
<name>A0A077YWH6_TRITR</name>
<dbReference type="PANTHER" id="PTHR43050">
    <property type="entry name" value="SERINE / THREONINE RACEMASE FAMILY MEMBER"/>
    <property type="match status" value="1"/>
</dbReference>
<dbReference type="SUPFAM" id="SSF53686">
    <property type="entry name" value="Tryptophan synthase beta subunit-like PLP-dependent enzymes"/>
    <property type="match status" value="1"/>
</dbReference>
<dbReference type="AlphaFoldDB" id="A0A077YWH6"/>
<dbReference type="CDD" id="cd01562">
    <property type="entry name" value="Thr-dehyd"/>
    <property type="match status" value="1"/>
</dbReference>
<dbReference type="Proteomes" id="UP000030665">
    <property type="component" value="Unassembled WGS sequence"/>
</dbReference>
<keyword evidence="3" id="KW-0663">Pyridoxal phosphate</keyword>
<dbReference type="GO" id="GO:0003941">
    <property type="term" value="F:L-serine ammonia-lyase activity"/>
    <property type="evidence" value="ECO:0007669"/>
    <property type="project" value="TreeGrafter"/>
</dbReference>
<comment type="cofactor">
    <cofactor evidence="1">
        <name>pyridoxal 5'-phosphate</name>
        <dbReference type="ChEBI" id="CHEBI:597326"/>
    </cofactor>
</comment>
<dbReference type="InterPro" id="IPR036052">
    <property type="entry name" value="TrpB-like_PALP_sf"/>
</dbReference>
<dbReference type="FunFam" id="3.40.50.1100:FF:000007">
    <property type="entry name" value="L-threonine dehydratase catabolic TdcB"/>
    <property type="match status" value="1"/>
</dbReference>
<evidence type="ECO:0000256" key="3">
    <source>
        <dbReference type="ARBA" id="ARBA00022898"/>
    </source>
</evidence>
<dbReference type="PANTHER" id="PTHR43050:SF1">
    <property type="entry name" value="SERINE RACEMASE"/>
    <property type="match status" value="1"/>
</dbReference>
<dbReference type="Gene3D" id="3.40.50.1100">
    <property type="match status" value="2"/>
</dbReference>
<dbReference type="GO" id="GO:0005524">
    <property type="term" value="F:ATP binding"/>
    <property type="evidence" value="ECO:0007669"/>
    <property type="project" value="TreeGrafter"/>
</dbReference>
<gene>
    <name evidence="6" type="ORF">TTRE_0000065601</name>
</gene>
<dbReference type="GO" id="GO:0070179">
    <property type="term" value="P:D-serine biosynthetic process"/>
    <property type="evidence" value="ECO:0007669"/>
    <property type="project" value="TreeGrafter"/>
</dbReference>
<accession>A0A077YWH6</accession>
<dbReference type="GO" id="GO:0030378">
    <property type="term" value="F:serine racemase activity"/>
    <property type="evidence" value="ECO:0007669"/>
    <property type="project" value="TreeGrafter"/>
</dbReference>
<dbReference type="GO" id="GO:0018114">
    <property type="term" value="F:threonine racemase activity"/>
    <property type="evidence" value="ECO:0007669"/>
    <property type="project" value="TreeGrafter"/>
</dbReference>
<reference evidence="6" key="2">
    <citation type="submission" date="2014-03" db="EMBL/GenBank/DDBJ databases">
        <title>The whipworm genome and dual-species transcriptomics of an intimate host-pathogen interaction.</title>
        <authorList>
            <person name="Foth B.J."/>
            <person name="Tsai I.J."/>
            <person name="Reid A.J."/>
            <person name="Bancroft A.J."/>
            <person name="Nichol S."/>
            <person name="Tracey A."/>
            <person name="Holroyd N."/>
            <person name="Cotton J.A."/>
            <person name="Stanley E.J."/>
            <person name="Zarowiecki M."/>
            <person name="Liu J.Z."/>
            <person name="Huckvale T."/>
            <person name="Cooper P.J."/>
            <person name="Grencis R.K."/>
            <person name="Berriman M."/>
        </authorList>
    </citation>
    <scope>NUCLEOTIDE SEQUENCE [LARGE SCALE GENOMIC DNA]</scope>
</reference>
<keyword evidence="7" id="KW-1185">Reference proteome</keyword>